<dbReference type="InterPro" id="IPR016197">
    <property type="entry name" value="Chromo-like_dom_sf"/>
</dbReference>
<comment type="caution">
    <text evidence="5">The sequence shown here is derived from an EMBL/GenBank/DDBJ whole genome shotgun (WGS) entry which is preliminary data.</text>
</comment>
<evidence type="ECO:0000256" key="3">
    <source>
        <dbReference type="SAM" id="MobiDB-lite"/>
    </source>
</evidence>
<dbReference type="Pfam" id="PF00385">
    <property type="entry name" value="Chromo"/>
    <property type="match status" value="1"/>
</dbReference>
<dbReference type="Proteomes" id="UP001188597">
    <property type="component" value="Unassembled WGS sequence"/>
</dbReference>
<dbReference type="InterPro" id="IPR000953">
    <property type="entry name" value="Chromo/chromo_shadow_dom"/>
</dbReference>
<dbReference type="PROSITE" id="PS50013">
    <property type="entry name" value="CHROMO_2"/>
    <property type="match status" value="1"/>
</dbReference>
<dbReference type="AlphaFoldDB" id="A0AA88XJI1"/>
<accession>A0AA88XJI1</accession>
<proteinExistence type="predicted"/>
<evidence type="ECO:0000313" key="6">
    <source>
        <dbReference type="Proteomes" id="UP001188597"/>
    </source>
</evidence>
<feature type="domain" description="Chromo" evidence="4">
    <location>
        <begin position="30"/>
        <end position="93"/>
    </location>
</feature>
<dbReference type="GO" id="GO:0005634">
    <property type="term" value="C:nucleus"/>
    <property type="evidence" value="ECO:0007669"/>
    <property type="project" value="UniProtKB-SubCell"/>
</dbReference>
<name>A0AA88XJI1_9ASTE</name>
<dbReference type="CDD" id="cd00024">
    <property type="entry name" value="CD_CSD"/>
    <property type="match status" value="1"/>
</dbReference>
<evidence type="ECO:0000256" key="2">
    <source>
        <dbReference type="ARBA" id="ARBA00023242"/>
    </source>
</evidence>
<feature type="compositionally biased region" description="Polar residues" evidence="3">
    <location>
        <begin position="113"/>
        <end position="127"/>
    </location>
</feature>
<dbReference type="InterPro" id="IPR051219">
    <property type="entry name" value="Heterochromatin_chromo-domain"/>
</dbReference>
<evidence type="ECO:0000313" key="5">
    <source>
        <dbReference type="EMBL" id="KAK3043600.1"/>
    </source>
</evidence>
<organism evidence="5 6">
    <name type="scientific">Escallonia herrerae</name>
    <dbReference type="NCBI Taxonomy" id="1293975"/>
    <lineage>
        <taxon>Eukaryota</taxon>
        <taxon>Viridiplantae</taxon>
        <taxon>Streptophyta</taxon>
        <taxon>Embryophyta</taxon>
        <taxon>Tracheophyta</taxon>
        <taxon>Spermatophyta</taxon>
        <taxon>Magnoliopsida</taxon>
        <taxon>eudicotyledons</taxon>
        <taxon>Gunneridae</taxon>
        <taxon>Pentapetalae</taxon>
        <taxon>asterids</taxon>
        <taxon>campanulids</taxon>
        <taxon>Escalloniales</taxon>
        <taxon>Escalloniaceae</taxon>
        <taxon>Escallonia</taxon>
    </lineage>
</organism>
<evidence type="ECO:0000259" key="4">
    <source>
        <dbReference type="PROSITE" id="PS50013"/>
    </source>
</evidence>
<feature type="region of interest" description="Disordered" evidence="3">
    <location>
        <begin position="100"/>
        <end position="166"/>
    </location>
</feature>
<dbReference type="EMBL" id="JAVXUP010000004">
    <property type="protein sequence ID" value="KAK3043600.1"/>
    <property type="molecule type" value="Genomic_DNA"/>
</dbReference>
<protein>
    <recommendedName>
        <fullName evidence="4">Chromo domain-containing protein</fullName>
    </recommendedName>
</protein>
<gene>
    <name evidence="5" type="ORF">RJ639_001662</name>
</gene>
<reference evidence="5" key="1">
    <citation type="submission" date="2022-12" db="EMBL/GenBank/DDBJ databases">
        <title>Draft genome assemblies for two species of Escallonia (Escalloniales).</title>
        <authorList>
            <person name="Chanderbali A."/>
            <person name="Dervinis C."/>
            <person name="Anghel I."/>
            <person name="Soltis D."/>
            <person name="Soltis P."/>
            <person name="Zapata F."/>
        </authorList>
    </citation>
    <scope>NUCLEOTIDE SEQUENCE</scope>
    <source>
        <strain evidence="5">UCBG64.0493</strain>
        <tissue evidence="5">Leaf</tissue>
    </source>
</reference>
<feature type="region of interest" description="Disordered" evidence="3">
    <location>
        <begin position="1"/>
        <end position="23"/>
    </location>
</feature>
<dbReference type="SMART" id="SM00298">
    <property type="entry name" value="CHROMO"/>
    <property type="match status" value="1"/>
</dbReference>
<sequence>MLKPFNEDTTDPSKGQIRRQGLKPKAVGKRVVEAILNDRVITASRKRHQEYLVKWQGSLEEENTWEPAADLSAYTDKIEAYHMQKLTRASTALVRENVTSCPLHPPCTAPLRPSSTAPLRLSSTAPHPSSKRPCTLASSSSLAPMRPSSTASARPTAVPVHAKSQP</sequence>
<keyword evidence="6" id="KW-1185">Reference proteome</keyword>
<keyword evidence="2" id="KW-0539">Nucleus</keyword>
<feature type="compositionally biased region" description="Low complexity" evidence="3">
    <location>
        <begin position="136"/>
        <end position="149"/>
    </location>
</feature>
<comment type="subcellular location">
    <subcellularLocation>
        <location evidence="1">Nucleus</location>
    </subcellularLocation>
</comment>
<evidence type="ECO:0000256" key="1">
    <source>
        <dbReference type="ARBA" id="ARBA00004123"/>
    </source>
</evidence>
<dbReference type="PANTHER" id="PTHR22812">
    <property type="entry name" value="CHROMOBOX PROTEIN"/>
    <property type="match status" value="1"/>
</dbReference>
<dbReference type="InterPro" id="IPR023780">
    <property type="entry name" value="Chromo_domain"/>
</dbReference>
<dbReference type="SUPFAM" id="SSF54160">
    <property type="entry name" value="Chromo domain-like"/>
    <property type="match status" value="1"/>
</dbReference>
<dbReference type="Gene3D" id="2.40.50.40">
    <property type="match status" value="1"/>
</dbReference>